<proteinExistence type="predicted"/>
<dbReference type="InterPro" id="IPR011709">
    <property type="entry name" value="DEAD-box_helicase_OB_fold"/>
</dbReference>
<keyword evidence="4" id="KW-1185">Reference proteome</keyword>
<evidence type="ECO:0000259" key="2">
    <source>
        <dbReference type="Pfam" id="PF07717"/>
    </source>
</evidence>
<name>A0AAV0Q4G6_9ROSI</name>
<keyword evidence="1" id="KW-0547">Nucleotide-binding</keyword>
<dbReference type="GO" id="GO:0004386">
    <property type="term" value="F:helicase activity"/>
    <property type="evidence" value="ECO:0007669"/>
    <property type="project" value="UniProtKB-KW"/>
</dbReference>
<feature type="non-terminal residue" evidence="3">
    <location>
        <position position="1"/>
    </location>
</feature>
<keyword evidence="1" id="KW-0378">Hydrolase</keyword>
<gene>
    <name evidence="3" type="ORF">LITE_LOCUS41146</name>
</gene>
<evidence type="ECO:0000256" key="1">
    <source>
        <dbReference type="ARBA" id="ARBA00022806"/>
    </source>
</evidence>
<dbReference type="EMBL" id="CAMGYJ010000009">
    <property type="protein sequence ID" value="CAI0506777.1"/>
    <property type="molecule type" value="Genomic_DNA"/>
</dbReference>
<accession>A0AAV0Q4G6</accession>
<organism evidence="3 4">
    <name type="scientific">Linum tenue</name>
    <dbReference type="NCBI Taxonomy" id="586396"/>
    <lineage>
        <taxon>Eukaryota</taxon>
        <taxon>Viridiplantae</taxon>
        <taxon>Streptophyta</taxon>
        <taxon>Embryophyta</taxon>
        <taxon>Tracheophyta</taxon>
        <taxon>Spermatophyta</taxon>
        <taxon>Magnoliopsida</taxon>
        <taxon>eudicotyledons</taxon>
        <taxon>Gunneridae</taxon>
        <taxon>Pentapetalae</taxon>
        <taxon>rosids</taxon>
        <taxon>fabids</taxon>
        <taxon>Malpighiales</taxon>
        <taxon>Linaceae</taxon>
        <taxon>Linum</taxon>
    </lineage>
</organism>
<dbReference type="Proteomes" id="UP001154282">
    <property type="component" value="Unassembled WGS sequence"/>
</dbReference>
<feature type="domain" description="DEAD-box helicase OB fold" evidence="2">
    <location>
        <begin position="1"/>
        <end position="67"/>
    </location>
</feature>
<evidence type="ECO:0000313" key="3">
    <source>
        <dbReference type="EMBL" id="CAI0506777.1"/>
    </source>
</evidence>
<dbReference type="Pfam" id="PF07717">
    <property type="entry name" value="OB_NTP_bind"/>
    <property type="match status" value="1"/>
</dbReference>
<reference evidence="3" key="1">
    <citation type="submission" date="2022-08" db="EMBL/GenBank/DDBJ databases">
        <authorList>
            <person name="Gutierrez-Valencia J."/>
        </authorList>
    </citation>
    <scope>NUCLEOTIDE SEQUENCE</scope>
</reference>
<protein>
    <recommendedName>
        <fullName evidence="2">DEAD-box helicase OB fold domain-containing protein</fullName>
    </recommendedName>
</protein>
<keyword evidence="1" id="KW-0347">Helicase</keyword>
<comment type="caution">
    <text evidence="3">The sequence shown here is derived from an EMBL/GenBank/DDBJ whole genome shotgun (WGS) entry which is preliminary data.</text>
</comment>
<evidence type="ECO:0000313" key="4">
    <source>
        <dbReference type="Proteomes" id="UP001154282"/>
    </source>
</evidence>
<sequence>QVAHLERSTRHYLTVKDNQVVHLHPSTCLDHNPEWVVYNECVVTSRSFIRTTTEIRGEWLVDIAPHYYDMENFPECEAKLVLKTLYKKREREMEKSKNRR</sequence>
<dbReference type="AlphaFoldDB" id="A0AAV0Q4G6"/>
<keyword evidence="1" id="KW-0067">ATP-binding</keyword>